<feature type="binding site" evidence="9">
    <location>
        <position position="70"/>
    </location>
    <ligand>
        <name>Mg(2+)</name>
        <dbReference type="ChEBI" id="CHEBI:18420"/>
        <label>1</label>
        <note>catalytic</note>
    </ligand>
</feature>
<comment type="caution">
    <text evidence="12">The sequence shown here is derived from an EMBL/GenBank/DDBJ whole genome shotgun (WGS) entry which is preliminary data.</text>
</comment>
<dbReference type="InterPro" id="IPR022337">
    <property type="entry name" value="Inositol_monophosphatase_SuhB"/>
</dbReference>
<evidence type="ECO:0000256" key="7">
    <source>
        <dbReference type="ARBA" id="ARBA00022801"/>
    </source>
</evidence>
<evidence type="ECO:0000256" key="9">
    <source>
        <dbReference type="PIRSR" id="PIRSR600760-2"/>
    </source>
</evidence>
<protein>
    <recommendedName>
        <fullName evidence="5 10">Inositol-1-monophosphatase</fullName>
        <ecNumber evidence="4 10">3.1.3.25</ecNumber>
    </recommendedName>
</protein>
<dbReference type="GO" id="GO:0046872">
    <property type="term" value="F:metal ion binding"/>
    <property type="evidence" value="ECO:0007669"/>
    <property type="project" value="UniProtKB-KW"/>
</dbReference>
<accession>A0A317E2D0</accession>
<reference evidence="13" key="1">
    <citation type="submission" date="2018-05" db="EMBL/GenBank/DDBJ databases">
        <title>Zavarzinia sp. HR-AS.</title>
        <authorList>
            <person name="Lee Y."/>
            <person name="Jeon C.O."/>
        </authorList>
    </citation>
    <scope>NUCLEOTIDE SEQUENCE [LARGE SCALE GENOMIC DNA]</scope>
    <source>
        <strain evidence="13">DSM 1231</strain>
    </source>
</reference>
<evidence type="ECO:0000256" key="5">
    <source>
        <dbReference type="ARBA" id="ARBA00019784"/>
    </source>
</evidence>
<evidence type="ECO:0000256" key="4">
    <source>
        <dbReference type="ARBA" id="ARBA00013106"/>
    </source>
</evidence>
<dbReference type="FunFam" id="3.40.190.80:FF:000020">
    <property type="entry name" value="Fructose-1,6-bisphosphatase/inositol-1-monophosphatase"/>
    <property type="match status" value="1"/>
</dbReference>
<dbReference type="RefSeq" id="WP_109921395.1">
    <property type="nucleotide sequence ID" value="NZ_QGLF01000003.1"/>
</dbReference>
<gene>
    <name evidence="12" type="ORF">DKG75_12205</name>
</gene>
<dbReference type="InterPro" id="IPR020583">
    <property type="entry name" value="Inositol_monoP_metal-BS"/>
</dbReference>
<dbReference type="AlphaFoldDB" id="A0A317E2D0"/>
<dbReference type="InterPro" id="IPR000760">
    <property type="entry name" value="Inositol_monophosphatase-like"/>
</dbReference>
<evidence type="ECO:0000256" key="11">
    <source>
        <dbReference type="SAM" id="MobiDB-lite"/>
    </source>
</evidence>
<evidence type="ECO:0000256" key="8">
    <source>
        <dbReference type="ARBA" id="ARBA00022842"/>
    </source>
</evidence>
<dbReference type="Proteomes" id="UP000246077">
    <property type="component" value="Unassembled WGS sequence"/>
</dbReference>
<dbReference type="InterPro" id="IPR033942">
    <property type="entry name" value="IMPase"/>
</dbReference>
<dbReference type="GO" id="GO:0007165">
    <property type="term" value="P:signal transduction"/>
    <property type="evidence" value="ECO:0007669"/>
    <property type="project" value="TreeGrafter"/>
</dbReference>
<evidence type="ECO:0000256" key="1">
    <source>
        <dbReference type="ARBA" id="ARBA00001033"/>
    </source>
</evidence>
<dbReference type="FunFam" id="3.30.540.10:FF:000003">
    <property type="entry name" value="Inositol-1-monophosphatase"/>
    <property type="match status" value="1"/>
</dbReference>
<comment type="similarity">
    <text evidence="3 10">Belongs to the inositol monophosphatase superfamily.</text>
</comment>
<keyword evidence="6 9" id="KW-0479">Metal-binding</keyword>
<feature type="region of interest" description="Disordered" evidence="11">
    <location>
        <begin position="262"/>
        <end position="291"/>
    </location>
</feature>
<proteinExistence type="inferred from homology"/>
<keyword evidence="8 9" id="KW-0460">Magnesium</keyword>
<dbReference type="GO" id="GO:0046854">
    <property type="term" value="P:phosphatidylinositol phosphate biosynthetic process"/>
    <property type="evidence" value="ECO:0007669"/>
    <property type="project" value="InterPro"/>
</dbReference>
<dbReference type="Pfam" id="PF00459">
    <property type="entry name" value="Inositol_P"/>
    <property type="match status" value="1"/>
</dbReference>
<dbReference type="Gene3D" id="3.40.190.80">
    <property type="match status" value="1"/>
</dbReference>
<name>A0A317E2D0_9PROT</name>
<dbReference type="GO" id="GO:0006020">
    <property type="term" value="P:inositol metabolic process"/>
    <property type="evidence" value="ECO:0007669"/>
    <property type="project" value="TreeGrafter"/>
</dbReference>
<dbReference type="EC" id="3.1.3.25" evidence="4 10"/>
<dbReference type="PANTHER" id="PTHR20854:SF4">
    <property type="entry name" value="INOSITOL-1-MONOPHOSPHATASE-RELATED"/>
    <property type="match status" value="1"/>
</dbReference>
<dbReference type="Gene3D" id="3.30.540.10">
    <property type="entry name" value="Fructose-1,6-Bisphosphatase, subunit A, domain 1"/>
    <property type="match status" value="1"/>
</dbReference>
<feature type="binding site" evidence="9">
    <location>
        <position position="215"/>
    </location>
    <ligand>
        <name>Mg(2+)</name>
        <dbReference type="ChEBI" id="CHEBI:18420"/>
        <label>1</label>
        <note>catalytic</note>
    </ligand>
</feature>
<comment type="cofactor">
    <cofactor evidence="2 9 10">
        <name>Mg(2+)</name>
        <dbReference type="ChEBI" id="CHEBI:18420"/>
    </cofactor>
</comment>
<feature type="binding site" evidence="9">
    <location>
        <position position="87"/>
    </location>
    <ligand>
        <name>Mg(2+)</name>
        <dbReference type="ChEBI" id="CHEBI:18420"/>
        <label>1</label>
        <note>catalytic</note>
    </ligand>
</feature>
<evidence type="ECO:0000256" key="10">
    <source>
        <dbReference type="RuleBase" id="RU364068"/>
    </source>
</evidence>
<comment type="catalytic activity">
    <reaction evidence="1 10">
        <text>a myo-inositol phosphate + H2O = myo-inositol + phosphate</text>
        <dbReference type="Rhea" id="RHEA:24056"/>
        <dbReference type="ChEBI" id="CHEBI:15377"/>
        <dbReference type="ChEBI" id="CHEBI:17268"/>
        <dbReference type="ChEBI" id="CHEBI:43474"/>
        <dbReference type="ChEBI" id="CHEBI:84139"/>
        <dbReference type="EC" id="3.1.3.25"/>
    </reaction>
</comment>
<dbReference type="GO" id="GO:0008934">
    <property type="term" value="F:inositol monophosphate 1-phosphatase activity"/>
    <property type="evidence" value="ECO:0007669"/>
    <property type="project" value="InterPro"/>
</dbReference>
<dbReference type="PRINTS" id="PR01959">
    <property type="entry name" value="SBIMPHPHTASE"/>
</dbReference>
<evidence type="ECO:0000256" key="3">
    <source>
        <dbReference type="ARBA" id="ARBA00009759"/>
    </source>
</evidence>
<evidence type="ECO:0000256" key="6">
    <source>
        <dbReference type="ARBA" id="ARBA00022723"/>
    </source>
</evidence>
<dbReference type="OrthoDB" id="9785695at2"/>
<feature type="binding site" evidence="9">
    <location>
        <position position="90"/>
    </location>
    <ligand>
        <name>Mg(2+)</name>
        <dbReference type="ChEBI" id="CHEBI:18420"/>
        <label>2</label>
    </ligand>
</feature>
<keyword evidence="13" id="KW-1185">Reference proteome</keyword>
<evidence type="ECO:0000256" key="2">
    <source>
        <dbReference type="ARBA" id="ARBA00001946"/>
    </source>
</evidence>
<sequence length="291" mass="31576">MAFRSPLINVMASAATKAARGLKRDFGEVENLQVSKKGPADFVSVADKKAEEVLHAELSRVRPDFGFVMEEGGIIEGSDKSHRWIIDPLDGTTNFLHGLPQFAISIGVERDGEIIAGLIYNPIADEMYWAEKGAGAYCNDRRLRVAARKDLKECVIATGIPFHGRGDHLRFLKELGLVMREVAGVRRFGAASLDLAFVASGRFDGFWETELQSWDIAAGIILVREAGGVVTDQRGAKKVLHAPEIVAGNEIVHEKLRRLIERAGLPPKKPAAKKSAAKAETPVASGPDSGE</sequence>
<dbReference type="PROSITE" id="PS00630">
    <property type="entry name" value="IMP_2"/>
    <property type="match status" value="1"/>
</dbReference>
<feature type="binding site" evidence="9">
    <location>
        <position position="89"/>
    </location>
    <ligand>
        <name>Mg(2+)</name>
        <dbReference type="ChEBI" id="CHEBI:18420"/>
        <label>1</label>
        <note>catalytic</note>
    </ligand>
</feature>
<dbReference type="PROSITE" id="PS00629">
    <property type="entry name" value="IMP_1"/>
    <property type="match status" value="1"/>
</dbReference>
<evidence type="ECO:0000313" key="13">
    <source>
        <dbReference type="Proteomes" id="UP000246077"/>
    </source>
</evidence>
<organism evidence="12 13">
    <name type="scientific">Zavarzinia compransoris</name>
    <dbReference type="NCBI Taxonomy" id="1264899"/>
    <lineage>
        <taxon>Bacteria</taxon>
        <taxon>Pseudomonadati</taxon>
        <taxon>Pseudomonadota</taxon>
        <taxon>Alphaproteobacteria</taxon>
        <taxon>Rhodospirillales</taxon>
        <taxon>Zavarziniaceae</taxon>
        <taxon>Zavarzinia</taxon>
    </lineage>
</organism>
<dbReference type="InterPro" id="IPR020550">
    <property type="entry name" value="Inositol_monophosphatase_CS"/>
</dbReference>
<dbReference type="SUPFAM" id="SSF56655">
    <property type="entry name" value="Carbohydrate phosphatase"/>
    <property type="match status" value="1"/>
</dbReference>
<dbReference type="PRINTS" id="PR00377">
    <property type="entry name" value="IMPHPHTASES"/>
</dbReference>
<keyword evidence="7 10" id="KW-0378">Hydrolase</keyword>
<dbReference type="CDD" id="cd01639">
    <property type="entry name" value="IMPase"/>
    <property type="match status" value="1"/>
</dbReference>
<evidence type="ECO:0000313" key="12">
    <source>
        <dbReference type="EMBL" id="PWR20751.1"/>
    </source>
</evidence>
<dbReference type="PANTHER" id="PTHR20854">
    <property type="entry name" value="INOSITOL MONOPHOSPHATASE"/>
    <property type="match status" value="1"/>
</dbReference>
<dbReference type="EMBL" id="QGLF01000003">
    <property type="protein sequence ID" value="PWR20751.1"/>
    <property type="molecule type" value="Genomic_DNA"/>
</dbReference>